<dbReference type="EMBL" id="SBKN01000007">
    <property type="protein sequence ID" value="RXR21643.1"/>
    <property type="molecule type" value="Genomic_DNA"/>
</dbReference>
<keyword evidence="1" id="KW-0732">Signal</keyword>
<feature type="chain" id="PRO_5020982697" evidence="1">
    <location>
        <begin position="22"/>
        <end position="176"/>
    </location>
</feature>
<organism evidence="2 3">
    <name type="scientific">Flavobacterium stagni</name>
    <dbReference type="NCBI Taxonomy" id="2506421"/>
    <lineage>
        <taxon>Bacteria</taxon>
        <taxon>Pseudomonadati</taxon>
        <taxon>Bacteroidota</taxon>
        <taxon>Flavobacteriia</taxon>
        <taxon>Flavobacteriales</taxon>
        <taxon>Flavobacteriaceae</taxon>
        <taxon>Flavobacterium</taxon>
    </lineage>
</organism>
<evidence type="ECO:0000313" key="2">
    <source>
        <dbReference type="EMBL" id="RXR21643.1"/>
    </source>
</evidence>
<accession>A0A4Q1K8J1</accession>
<dbReference type="RefSeq" id="WP_129462103.1">
    <property type="nucleotide sequence ID" value="NZ_SBKN01000007.1"/>
</dbReference>
<evidence type="ECO:0000313" key="3">
    <source>
        <dbReference type="Proteomes" id="UP000289857"/>
    </source>
</evidence>
<gene>
    <name evidence="2" type="ORF">EQG61_11570</name>
</gene>
<name>A0A4Q1K8J1_9FLAO</name>
<feature type="signal peptide" evidence="1">
    <location>
        <begin position="1"/>
        <end position="21"/>
    </location>
</feature>
<sequence>MKRIVLALITLLIATSCKKSATTEPTGDLPFFKFDQVEHYTVPYTKAALDSIIGKEDKTRMEQGLLQIVTGNIPVSTKDTLFIKNMEILGYQKEILDPKLYPEIEHLFSKRDPSKPIQPTCQSGYTDVLVFREKGKFIGSAKISFDCQRHQMIGERYNDADFGQSGEYEALKKLLK</sequence>
<proteinExistence type="predicted"/>
<protein>
    <submittedName>
        <fullName evidence="2">Uncharacterized protein</fullName>
    </submittedName>
</protein>
<dbReference type="OrthoDB" id="714297at2"/>
<evidence type="ECO:0000256" key="1">
    <source>
        <dbReference type="SAM" id="SignalP"/>
    </source>
</evidence>
<keyword evidence="3" id="KW-1185">Reference proteome</keyword>
<comment type="caution">
    <text evidence="2">The sequence shown here is derived from an EMBL/GenBank/DDBJ whole genome shotgun (WGS) entry which is preliminary data.</text>
</comment>
<dbReference type="PROSITE" id="PS51257">
    <property type="entry name" value="PROKAR_LIPOPROTEIN"/>
    <property type="match status" value="1"/>
</dbReference>
<dbReference type="AlphaFoldDB" id="A0A4Q1K8J1"/>
<dbReference type="Proteomes" id="UP000289857">
    <property type="component" value="Unassembled WGS sequence"/>
</dbReference>
<reference evidence="3" key="1">
    <citation type="submission" date="2019-01" db="EMBL/GenBank/DDBJ databases">
        <title>Cytophagaceae bacterium strain CAR-16.</title>
        <authorList>
            <person name="Chen W.-M."/>
        </authorList>
    </citation>
    <scope>NUCLEOTIDE SEQUENCE [LARGE SCALE GENOMIC DNA]</scope>
    <source>
        <strain evidence="3">WWJ-16</strain>
    </source>
</reference>